<dbReference type="InterPro" id="IPR045518">
    <property type="entry name" value="2EXR"/>
</dbReference>
<protein>
    <recommendedName>
        <fullName evidence="1">2EXR domain-containing protein</fullName>
    </recommendedName>
</protein>
<evidence type="ECO:0000313" key="2">
    <source>
        <dbReference type="EMBL" id="EMR70631.1"/>
    </source>
</evidence>
<accession>M7TL33</accession>
<dbReference type="OrthoDB" id="3469466at2759"/>
<feature type="domain" description="2EXR" evidence="1">
    <location>
        <begin position="21"/>
        <end position="142"/>
    </location>
</feature>
<dbReference type="AlphaFoldDB" id="M7TL33"/>
<gene>
    <name evidence="2" type="ORF">UCREL1_2331</name>
</gene>
<keyword evidence="3" id="KW-1185">Reference proteome</keyword>
<evidence type="ECO:0000259" key="1">
    <source>
        <dbReference type="Pfam" id="PF20150"/>
    </source>
</evidence>
<reference evidence="3" key="1">
    <citation type="journal article" date="2013" name="Genome Announc.">
        <title>Draft genome sequence of the grapevine dieback fungus Eutypa lata UCR-EL1.</title>
        <authorList>
            <person name="Blanco-Ulate B."/>
            <person name="Rolshausen P.E."/>
            <person name="Cantu D."/>
        </authorList>
    </citation>
    <scope>NUCLEOTIDE SEQUENCE [LARGE SCALE GENOMIC DNA]</scope>
    <source>
        <strain evidence="3">UCR-EL1</strain>
    </source>
</reference>
<dbReference type="OMA" id="WEYHERT"/>
<evidence type="ECO:0000313" key="3">
    <source>
        <dbReference type="Proteomes" id="UP000012174"/>
    </source>
</evidence>
<sequence length="419" mass="48786">MLLLRRFLPSAHPKVELPTTFPQFNLLPTELRLKIWRDAIPRRTIAVRFKEDLDAWNWATEPNWWLCDDLKLDRVRPRPRLPSVAYVNREARAEVLKWYDRSPKVDREAARWLVPEQVDREGGDPTLIRKPEIQRLNLDRDVIEWPDPYQRRRPRNYDGDYALFLGACLGLRHVSIEYVGRGHFLFEKMAAAVLDTTQSLQTLTVTVVDRKRKHQYQVRLARRPRNPVALVQNVKKVGAALRRHSAAFLPWFKPPEGGDIDGQNWQNPHPLLKRTLKSMRTPGVSNMPDDTQLGYEFAFFLVLRQSDLDDTQFVKSLSTEMRPPPEQRLGTGAQATSWRFGENIQVDIILWPMMVDDIPSILGSPSRIWFGRPGAPNEDMLIPFHGFCSSGYGLPDSQEPWDSHCVDEHFDWEYHERTP</sequence>
<organism evidence="2 3">
    <name type="scientific">Eutypa lata (strain UCR-EL1)</name>
    <name type="common">Grapevine dieback disease fungus</name>
    <name type="synonym">Eutypa armeniacae</name>
    <dbReference type="NCBI Taxonomy" id="1287681"/>
    <lineage>
        <taxon>Eukaryota</taxon>
        <taxon>Fungi</taxon>
        <taxon>Dikarya</taxon>
        <taxon>Ascomycota</taxon>
        <taxon>Pezizomycotina</taxon>
        <taxon>Sordariomycetes</taxon>
        <taxon>Xylariomycetidae</taxon>
        <taxon>Xylariales</taxon>
        <taxon>Diatrypaceae</taxon>
        <taxon>Eutypa</taxon>
    </lineage>
</organism>
<dbReference type="PANTHER" id="PTHR35910">
    <property type="entry name" value="2EXR DOMAIN-CONTAINING PROTEIN"/>
    <property type="match status" value="1"/>
</dbReference>
<dbReference type="EMBL" id="KB705814">
    <property type="protein sequence ID" value="EMR70631.1"/>
    <property type="molecule type" value="Genomic_DNA"/>
</dbReference>
<dbReference type="KEGG" id="ela:UCREL1_2331"/>
<proteinExistence type="predicted"/>
<dbReference type="PANTHER" id="PTHR35910:SF6">
    <property type="entry name" value="2EXR DOMAIN-CONTAINING PROTEIN"/>
    <property type="match status" value="1"/>
</dbReference>
<dbReference type="Proteomes" id="UP000012174">
    <property type="component" value="Unassembled WGS sequence"/>
</dbReference>
<dbReference type="HOGENOM" id="CLU_655572_0_0_1"/>
<dbReference type="Pfam" id="PF20150">
    <property type="entry name" value="2EXR"/>
    <property type="match status" value="1"/>
</dbReference>
<name>M7TL33_EUTLA</name>